<proteinExistence type="inferred from homology"/>
<dbReference type="SFLD" id="SFLDG01129">
    <property type="entry name" value="C1.5:_HAD__Beta-PGM__Phosphata"/>
    <property type="match status" value="1"/>
</dbReference>
<keyword evidence="5" id="KW-1185">Reference proteome</keyword>
<dbReference type="InterPro" id="IPR023214">
    <property type="entry name" value="HAD_sf"/>
</dbReference>
<protein>
    <recommendedName>
        <fullName evidence="3">(S)-2-haloacid dehalogenase</fullName>
        <ecNumber evidence="3">3.8.1.2</ecNumber>
    </recommendedName>
    <alternativeName>
        <fullName evidence="3">2-haloalkanoic acid dehalogenase</fullName>
    </alternativeName>
    <alternativeName>
        <fullName evidence="3">Halocarboxylic acid halidohydrolase</fullName>
    </alternativeName>
    <alternativeName>
        <fullName evidence="3">L-2-haloacid dehalogenase</fullName>
    </alternativeName>
</protein>
<dbReference type="SFLD" id="SFLDS00003">
    <property type="entry name" value="Haloacid_Dehalogenase"/>
    <property type="match status" value="1"/>
</dbReference>
<evidence type="ECO:0000256" key="3">
    <source>
        <dbReference type="RuleBase" id="RU368077"/>
    </source>
</evidence>
<dbReference type="EC" id="3.8.1.2" evidence="3"/>
<dbReference type="Proteomes" id="UP000244906">
    <property type="component" value="Unassembled WGS sequence"/>
</dbReference>
<dbReference type="InterPro" id="IPR023198">
    <property type="entry name" value="PGP-like_dom2"/>
</dbReference>
<dbReference type="PANTHER" id="PTHR43316:SF3">
    <property type="entry name" value="HALOACID DEHALOGENASE, TYPE II (AFU_ORTHOLOGUE AFUA_2G07750)-RELATED"/>
    <property type="match status" value="1"/>
</dbReference>
<dbReference type="InterPro" id="IPR006439">
    <property type="entry name" value="HAD-SF_hydro_IA"/>
</dbReference>
<dbReference type="Gene3D" id="1.10.150.240">
    <property type="entry name" value="Putative phosphatase, domain 2"/>
    <property type="match status" value="1"/>
</dbReference>
<name>A0A2V1H3C7_9GAMM</name>
<dbReference type="NCBIfam" id="TIGR01493">
    <property type="entry name" value="HAD-SF-IA-v2"/>
    <property type="match status" value="1"/>
</dbReference>
<dbReference type="PRINTS" id="PR00413">
    <property type="entry name" value="HADHALOGNASE"/>
</dbReference>
<dbReference type="NCBIfam" id="TIGR01428">
    <property type="entry name" value="HAD_type_II"/>
    <property type="match status" value="1"/>
</dbReference>
<sequence>MKTTLAFDIYGTLIDTHSVVSLLRHMIDDKAVEFSQSWREKQLEYSFRRGLMKQYADFSVCTSQALDYCCEKHKCYLSDAEKKQLLDSYRELPAFSDVKQSLQVLKQKEFRLFAFSNGKADAVKALLLSAGIDHLFEGIVSADSVQTFKPDPAVYQHFLVESETSLEHCWLVSSNPFDVTGAIACGWKTAWLQRTTHAVFDPWEFQPTITVDSLQQLAETLN</sequence>
<dbReference type="CDD" id="cd02588">
    <property type="entry name" value="HAD_L2-DEX"/>
    <property type="match status" value="1"/>
</dbReference>
<comment type="caution">
    <text evidence="4">The sequence shown here is derived from an EMBL/GenBank/DDBJ whole genome shotgun (WGS) entry which is preliminary data.</text>
</comment>
<dbReference type="SUPFAM" id="SSF56784">
    <property type="entry name" value="HAD-like"/>
    <property type="match status" value="1"/>
</dbReference>
<dbReference type="InterPro" id="IPR006328">
    <property type="entry name" value="2-HAD"/>
</dbReference>
<organism evidence="4 5">
    <name type="scientific">Pelagibaculum spongiae</name>
    <dbReference type="NCBI Taxonomy" id="2080658"/>
    <lineage>
        <taxon>Bacteria</taxon>
        <taxon>Pseudomonadati</taxon>
        <taxon>Pseudomonadota</taxon>
        <taxon>Gammaproteobacteria</taxon>
        <taxon>Oceanospirillales</taxon>
        <taxon>Pelagibaculum</taxon>
    </lineage>
</organism>
<comment type="similarity">
    <text evidence="1 3">Belongs to the HAD-like hydrolase superfamily. S-2-haloalkanoic acid dehalogenase family.</text>
</comment>
<dbReference type="Gene3D" id="3.40.50.1000">
    <property type="entry name" value="HAD superfamily/HAD-like"/>
    <property type="match status" value="1"/>
</dbReference>
<dbReference type="Pfam" id="PF00702">
    <property type="entry name" value="Hydrolase"/>
    <property type="match status" value="1"/>
</dbReference>
<dbReference type="PANTHER" id="PTHR43316">
    <property type="entry name" value="HYDROLASE, HALOACID DELAHOGENASE-RELATED"/>
    <property type="match status" value="1"/>
</dbReference>
<dbReference type="OrthoDB" id="5865007at2"/>
<dbReference type="RefSeq" id="WP_116686581.1">
    <property type="nucleotide sequence ID" value="NZ_CAWNYD010000002.1"/>
</dbReference>
<comment type="catalytic activity">
    <reaction evidence="3">
        <text>an (S)-2-haloacid + H2O = a (2R)-2-hydroxycarboxylate + a halide anion + H(+)</text>
        <dbReference type="Rhea" id="RHEA:11192"/>
        <dbReference type="ChEBI" id="CHEBI:15377"/>
        <dbReference type="ChEBI" id="CHEBI:15378"/>
        <dbReference type="ChEBI" id="CHEBI:16042"/>
        <dbReference type="ChEBI" id="CHEBI:58314"/>
        <dbReference type="ChEBI" id="CHEBI:137405"/>
        <dbReference type="EC" id="3.8.1.2"/>
    </reaction>
</comment>
<keyword evidence="2 3" id="KW-0378">Hydrolase</keyword>
<dbReference type="InterPro" id="IPR036412">
    <property type="entry name" value="HAD-like_sf"/>
</dbReference>
<comment type="function">
    <text evidence="3">Catalyzes the hydrolytic dehalogenation of small (S)-2-haloalkanoic acids to yield the corresponding (R)-2-hydroxyalkanoic acids.</text>
</comment>
<dbReference type="InterPro" id="IPR051540">
    <property type="entry name" value="S-2-haloacid_dehalogenase"/>
</dbReference>
<accession>A0A2V1H3C7</accession>
<evidence type="ECO:0000256" key="1">
    <source>
        <dbReference type="ARBA" id="ARBA00008106"/>
    </source>
</evidence>
<reference evidence="4 5" key="1">
    <citation type="submission" date="2018-04" db="EMBL/GenBank/DDBJ databases">
        <title>Thalassorhabdus spongiae gen. nov., sp. nov., isolated from a marine sponge in South-West Iceland.</title>
        <authorList>
            <person name="Knobloch S."/>
            <person name="Daussin A."/>
            <person name="Johannsson R."/>
            <person name="Marteinsson V.T."/>
        </authorList>
    </citation>
    <scope>NUCLEOTIDE SEQUENCE [LARGE SCALE GENOMIC DNA]</scope>
    <source>
        <strain evidence="4 5">Hp12</strain>
    </source>
</reference>
<dbReference type="AlphaFoldDB" id="A0A2V1H3C7"/>
<evidence type="ECO:0000256" key="2">
    <source>
        <dbReference type="ARBA" id="ARBA00022801"/>
    </source>
</evidence>
<evidence type="ECO:0000313" key="5">
    <source>
        <dbReference type="Proteomes" id="UP000244906"/>
    </source>
</evidence>
<dbReference type="EMBL" id="QDDL01000002">
    <property type="protein sequence ID" value="PVZ70509.1"/>
    <property type="molecule type" value="Genomic_DNA"/>
</dbReference>
<evidence type="ECO:0000313" key="4">
    <source>
        <dbReference type="EMBL" id="PVZ70509.1"/>
    </source>
</evidence>
<dbReference type="GO" id="GO:0018784">
    <property type="term" value="F:(S)-2-haloacid dehalogenase activity"/>
    <property type="evidence" value="ECO:0007669"/>
    <property type="project" value="UniProtKB-UniRule"/>
</dbReference>
<gene>
    <name evidence="4" type="ORF">DC094_07970</name>
</gene>